<dbReference type="InterPro" id="IPR036156">
    <property type="entry name" value="Beta-gal/glucu_dom_sf"/>
</dbReference>
<feature type="domain" description="Beta-mannosidase-like galactose-binding" evidence="11">
    <location>
        <begin position="62"/>
        <end position="183"/>
    </location>
</feature>
<comment type="similarity">
    <text evidence="1">Belongs to the glycosyl hydrolase 2 family.</text>
</comment>
<dbReference type="EMBL" id="JAGHQL010000052">
    <property type="protein sequence ID" value="KAH0542515.1"/>
    <property type="molecule type" value="Genomic_DNA"/>
</dbReference>
<feature type="domain" description="Glycoside hydrolase family 2 catalytic" evidence="8">
    <location>
        <begin position="350"/>
        <end position="475"/>
    </location>
</feature>
<feature type="domain" description="Exo-beta-D-glucosaminidase Ig-fold" evidence="10">
    <location>
        <begin position="782"/>
        <end position="888"/>
    </location>
</feature>
<keyword evidence="6" id="KW-0732">Signal</keyword>
<keyword evidence="2" id="KW-0378">Hydrolase</keyword>
<dbReference type="AlphaFoldDB" id="A0A9P8I7Y0"/>
<dbReference type="Pfam" id="PF00703">
    <property type="entry name" value="Glyco_hydro_2"/>
    <property type="match status" value="1"/>
</dbReference>
<dbReference type="GO" id="GO:0000272">
    <property type="term" value="P:polysaccharide catabolic process"/>
    <property type="evidence" value="ECO:0007669"/>
    <property type="project" value="UniProtKB-KW"/>
</dbReference>
<dbReference type="SUPFAM" id="SSF49303">
    <property type="entry name" value="beta-Galactosidase/glucuronidase domain"/>
    <property type="match status" value="3"/>
</dbReference>
<dbReference type="SUPFAM" id="SSF51445">
    <property type="entry name" value="(Trans)glycosidases"/>
    <property type="match status" value="1"/>
</dbReference>
<dbReference type="SUPFAM" id="SSF49785">
    <property type="entry name" value="Galactose-binding domain-like"/>
    <property type="match status" value="1"/>
</dbReference>
<sequence>MQAILIVRIFLTALALAGLGVSLSDGSASSALVSVAGDRAIIPGWYMQSAQHVSNSTSALSRAGTDVSAWYRVSPRGTIMAGLLENGIYQDSKLFFSDNLDTEVDYSAFNVPWIYREEFVLNPEPGQHYFVQTNGVTSRGDVYINGVLIASKDVQVGSYGGQKYEVTQHVLQGKNCILITTYPTNYLRDFAMGFVDWNPYPPDNGTGVWRYVEVSQTGPVSMSPPRIVTDFKDPSARKVAVTIKTDVCNNGGKAVDAKVNAIIEAEKGSQKASVSQTVKLQPGEEKTVSMTVSLDDPQVWWPSAWGDQPLYKVRADVSISGTVSNATSDVAEERSFGIRHVTSSVNAHNDTAFVVNGHPFLVMGAGYSSDMFMRFDLNRLRTQFQYVLDMGLNAVRLEGKQEHPEFYDLADRMGLMVLAGWECCDKWEGWTYNDEADGVIWNDADYSTANVSMTHEAAMMQNHPSMLAFLVGSDFWPDDRATKIYVDALNRMDWTNPIISSAARRGFPDLLGQSGMKMDGPYDWVPPNYWYGDDLGAAFGFGSELGSGVGTPELGSLKKFLSPEDMKDLWTQPTKGLYHMSTNVSTFFDRSIYNGGLFARYGKPSSLDDYLLKAQIMDFEATRSEFEAYAARKSAKRPSTGVIYWMLNGAWPNLHWQLFDYYLKPAGSYFGVKVGARPEHVSYDYEQKTVYLTSHSLTSQGSRNVSIDLIDTTGKTLARKDITAKASPNAAQQLSEVPGIDKIEDVAFLKLALRDGSGSVLSRNVYWLPRKNDVLDRDNSTWYYTPVAEYSNLTALFRIAPASVDVAVPPPQQQGSTVRAQVVLENKSDVPAFFLRMNLVAGKGGPDVVPVFWSDNYVTLWPRETLSVSVSFASVVGEVFVDVAGSNVEARSVKVC</sequence>
<dbReference type="InterPro" id="IPR054593">
    <property type="entry name" value="Beta-mannosidase-like_N2"/>
</dbReference>
<protein>
    <recommendedName>
        <fullName evidence="14">Exo-1,4-beta-D-glucosaminidase</fullName>
    </recommendedName>
</protein>
<evidence type="ECO:0008006" key="14">
    <source>
        <dbReference type="Google" id="ProtNLM"/>
    </source>
</evidence>
<dbReference type="InterPro" id="IPR041447">
    <property type="entry name" value="Mannosidase_ig"/>
</dbReference>
<evidence type="ECO:0000313" key="13">
    <source>
        <dbReference type="Proteomes" id="UP000698800"/>
    </source>
</evidence>
<keyword evidence="13" id="KW-1185">Reference proteome</keyword>
<evidence type="ECO:0000259" key="7">
    <source>
        <dbReference type="Pfam" id="PF00703"/>
    </source>
</evidence>
<organism evidence="12 13">
    <name type="scientific">Glutinoglossum americanum</name>
    <dbReference type="NCBI Taxonomy" id="1670608"/>
    <lineage>
        <taxon>Eukaryota</taxon>
        <taxon>Fungi</taxon>
        <taxon>Dikarya</taxon>
        <taxon>Ascomycota</taxon>
        <taxon>Pezizomycotina</taxon>
        <taxon>Geoglossomycetes</taxon>
        <taxon>Geoglossales</taxon>
        <taxon>Geoglossaceae</taxon>
        <taxon>Glutinoglossum</taxon>
    </lineage>
</organism>
<dbReference type="Proteomes" id="UP000698800">
    <property type="component" value="Unassembled WGS sequence"/>
</dbReference>
<dbReference type="Pfam" id="PF18368">
    <property type="entry name" value="Ig_GlcNase"/>
    <property type="match status" value="1"/>
</dbReference>
<dbReference type="InterPro" id="IPR041351">
    <property type="entry name" value="Ig_GlcNase"/>
</dbReference>
<dbReference type="Gene3D" id="2.60.40.10">
    <property type="entry name" value="Immunoglobulins"/>
    <property type="match status" value="3"/>
</dbReference>
<feature type="domain" description="Glycoside hydrolase family 2 immunoglobulin-like beta-sandwich" evidence="7">
    <location>
        <begin position="226"/>
        <end position="339"/>
    </location>
</feature>
<accession>A0A9P8I7Y0</accession>
<dbReference type="InterPro" id="IPR006102">
    <property type="entry name" value="Ig-like_GH2"/>
</dbReference>
<feature type="domain" description="Mannosidase Ig/CBM-like" evidence="9">
    <location>
        <begin position="689"/>
        <end position="768"/>
    </location>
</feature>
<dbReference type="Gene3D" id="3.20.20.80">
    <property type="entry name" value="Glycosidases"/>
    <property type="match status" value="1"/>
</dbReference>
<proteinExistence type="inferred from homology"/>
<dbReference type="PANTHER" id="PTHR43536:SF1">
    <property type="entry name" value="MANNOSYLGLYCOPROTEIN ENDO-BETA-MANNOSIDASE"/>
    <property type="match status" value="1"/>
</dbReference>
<dbReference type="InterPro" id="IPR013783">
    <property type="entry name" value="Ig-like_fold"/>
</dbReference>
<dbReference type="OrthoDB" id="408532at2759"/>
<feature type="chain" id="PRO_5040259649" description="Exo-1,4-beta-D-glucosaminidase" evidence="6">
    <location>
        <begin position="18"/>
        <end position="896"/>
    </location>
</feature>
<evidence type="ECO:0000259" key="10">
    <source>
        <dbReference type="Pfam" id="PF18368"/>
    </source>
</evidence>
<dbReference type="GO" id="GO:0004553">
    <property type="term" value="F:hydrolase activity, hydrolyzing O-glycosyl compounds"/>
    <property type="evidence" value="ECO:0007669"/>
    <property type="project" value="InterPro"/>
</dbReference>
<dbReference type="InterPro" id="IPR008979">
    <property type="entry name" value="Galactose-bd-like_sf"/>
</dbReference>
<evidence type="ECO:0000259" key="9">
    <source>
        <dbReference type="Pfam" id="PF17786"/>
    </source>
</evidence>
<gene>
    <name evidence="12" type="ORF">FGG08_003111</name>
</gene>
<name>A0A9P8I7Y0_9PEZI</name>
<evidence type="ECO:0000256" key="5">
    <source>
        <dbReference type="ARBA" id="ARBA00023326"/>
    </source>
</evidence>
<comment type="caution">
    <text evidence="12">The sequence shown here is derived from an EMBL/GenBank/DDBJ whole genome shotgun (WGS) entry which is preliminary data.</text>
</comment>
<dbReference type="InterPro" id="IPR006103">
    <property type="entry name" value="Glyco_hydro_2_cat"/>
</dbReference>
<dbReference type="InterPro" id="IPR043534">
    <property type="entry name" value="EBDG/EBM"/>
</dbReference>
<dbReference type="PANTHER" id="PTHR43536">
    <property type="entry name" value="MANNOSYLGLYCOPROTEIN ENDO-BETA-MANNOSIDASE"/>
    <property type="match status" value="1"/>
</dbReference>
<evidence type="ECO:0000259" key="8">
    <source>
        <dbReference type="Pfam" id="PF02836"/>
    </source>
</evidence>
<evidence type="ECO:0000256" key="4">
    <source>
        <dbReference type="ARBA" id="ARBA00023295"/>
    </source>
</evidence>
<evidence type="ECO:0000256" key="2">
    <source>
        <dbReference type="ARBA" id="ARBA00022801"/>
    </source>
</evidence>
<dbReference type="Pfam" id="PF17786">
    <property type="entry name" value="Mannosidase_ig"/>
    <property type="match status" value="1"/>
</dbReference>
<keyword evidence="4" id="KW-0326">Glycosidase</keyword>
<keyword evidence="3" id="KW-0119">Carbohydrate metabolism</keyword>
<dbReference type="InterPro" id="IPR017853">
    <property type="entry name" value="GH"/>
</dbReference>
<dbReference type="Pfam" id="PF22666">
    <property type="entry name" value="Glyco_hydro_2_N2"/>
    <property type="match status" value="1"/>
</dbReference>
<keyword evidence="5" id="KW-0624">Polysaccharide degradation</keyword>
<evidence type="ECO:0000313" key="12">
    <source>
        <dbReference type="EMBL" id="KAH0542515.1"/>
    </source>
</evidence>
<evidence type="ECO:0000256" key="6">
    <source>
        <dbReference type="SAM" id="SignalP"/>
    </source>
</evidence>
<evidence type="ECO:0000256" key="1">
    <source>
        <dbReference type="ARBA" id="ARBA00007401"/>
    </source>
</evidence>
<reference evidence="12" key="1">
    <citation type="submission" date="2021-03" db="EMBL/GenBank/DDBJ databases">
        <title>Comparative genomics and phylogenomic investigation of the class Geoglossomycetes provide insights into ecological specialization and systematics.</title>
        <authorList>
            <person name="Melie T."/>
            <person name="Pirro S."/>
            <person name="Miller A.N."/>
            <person name="Quandt A."/>
        </authorList>
    </citation>
    <scope>NUCLEOTIDE SEQUENCE</scope>
    <source>
        <strain evidence="12">GBOQ0MN5Z8</strain>
    </source>
</reference>
<evidence type="ECO:0000259" key="11">
    <source>
        <dbReference type="Pfam" id="PF22666"/>
    </source>
</evidence>
<dbReference type="Pfam" id="PF02836">
    <property type="entry name" value="Glyco_hydro_2_C"/>
    <property type="match status" value="1"/>
</dbReference>
<evidence type="ECO:0000256" key="3">
    <source>
        <dbReference type="ARBA" id="ARBA00023277"/>
    </source>
</evidence>
<dbReference type="Gene3D" id="2.60.120.260">
    <property type="entry name" value="Galactose-binding domain-like"/>
    <property type="match status" value="1"/>
</dbReference>
<feature type="signal peptide" evidence="6">
    <location>
        <begin position="1"/>
        <end position="17"/>
    </location>
</feature>